<keyword evidence="2" id="KW-0378">Hydrolase</keyword>
<dbReference type="GO" id="GO:0004519">
    <property type="term" value="F:endonuclease activity"/>
    <property type="evidence" value="ECO:0007669"/>
    <property type="project" value="UniProtKB-KW"/>
</dbReference>
<reference evidence="2 3" key="1">
    <citation type="submission" date="2018-05" db="EMBL/GenBank/DDBJ databases">
        <title>Genomic Encyclopedia of Type Strains, Phase IV (KMG-IV): sequencing the most valuable type-strain genomes for metagenomic binning, comparative biology and taxonomic classification.</title>
        <authorList>
            <person name="Goeker M."/>
        </authorList>
    </citation>
    <scope>NUCLEOTIDE SEQUENCE [LARGE SCALE GENOMIC DNA]</scope>
    <source>
        <strain evidence="2 3">DSM 44704</strain>
    </source>
</reference>
<keyword evidence="2" id="KW-0255">Endonuclease</keyword>
<name>A0A318K292_9NOCA</name>
<dbReference type="OrthoDB" id="5379188at2"/>
<gene>
    <name evidence="2" type="ORF">DFR70_108353</name>
</gene>
<sequence>MVCDTSSVAIEDRDRKILWARAHNSCAVCKTTLILGGTKGDRESVVGDEAHIVARSKGGPRAGLINSSDLDKYENLILLCKVHHKQVDDQPITYTVDHLRQLKAEHERWAHAKFGELAADSRPAQVDDAANELVQSARSRLAEAIQIAEGDVVLTAYPVKKEFVVSRSGEEEEEGYSVPEGFDMLLLDLEQMFEVALDGTGVSAENTWWRLGFDPADEINEYTARRMTFTLMPGHVRPPYGIRVTIDEKGKITKHGYRPDLELPEWRGGYGTGPRKLHTLIFDTRLVADSAVNDGYDFQGPWAFRIIDDPDKGKCIEGFCEAMWKKPERWRLLPK</sequence>
<keyword evidence="2" id="KW-0540">Nuclease</keyword>
<dbReference type="Pfam" id="PF13391">
    <property type="entry name" value="HNH_2"/>
    <property type="match status" value="1"/>
</dbReference>
<evidence type="ECO:0000259" key="1">
    <source>
        <dbReference type="Pfam" id="PF13391"/>
    </source>
</evidence>
<dbReference type="AlphaFoldDB" id="A0A318K292"/>
<dbReference type="CDD" id="cd00085">
    <property type="entry name" value="HNHc"/>
    <property type="match status" value="1"/>
</dbReference>
<dbReference type="InterPro" id="IPR003615">
    <property type="entry name" value="HNH_nuc"/>
</dbReference>
<evidence type="ECO:0000313" key="2">
    <source>
        <dbReference type="EMBL" id="PXX61795.1"/>
    </source>
</evidence>
<feature type="domain" description="HNH nuclease" evidence="1">
    <location>
        <begin position="26"/>
        <end position="89"/>
    </location>
</feature>
<protein>
    <submittedName>
        <fullName evidence="2">HNH endonuclease</fullName>
    </submittedName>
</protein>
<accession>A0A318K292</accession>
<dbReference type="Gene3D" id="1.10.30.50">
    <property type="match status" value="1"/>
</dbReference>
<evidence type="ECO:0000313" key="3">
    <source>
        <dbReference type="Proteomes" id="UP000247569"/>
    </source>
</evidence>
<keyword evidence="3" id="KW-1185">Reference proteome</keyword>
<comment type="caution">
    <text evidence="2">The sequence shown here is derived from an EMBL/GenBank/DDBJ whole genome shotgun (WGS) entry which is preliminary data.</text>
</comment>
<dbReference type="EMBL" id="QJKF01000008">
    <property type="protein sequence ID" value="PXX61795.1"/>
    <property type="molecule type" value="Genomic_DNA"/>
</dbReference>
<dbReference type="Proteomes" id="UP000247569">
    <property type="component" value="Unassembled WGS sequence"/>
</dbReference>
<proteinExistence type="predicted"/>
<organism evidence="2 3">
    <name type="scientific">Nocardia tenerifensis</name>
    <dbReference type="NCBI Taxonomy" id="228006"/>
    <lineage>
        <taxon>Bacteria</taxon>
        <taxon>Bacillati</taxon>
        <taxon>Actinomycetota</taxon>
        <taxon>Actinomycetes</taxon>
        <taxon>Mycobacteriales</taxon>
        <taxon>Nocardiaceae</taxon>
        <taxon>Nocardia</taxon>
    </lineage>
</organism>